<protein>
    <submittedName>
        <fullName evidence="1">Uncharacterized protein</fullName>
    </submittedName>
</protein>
<dbReference type="EMBL" id="JABEZV010000003">
    <property type="protein sequence ID" value="MBA0708246.1"/>
    <property type="molecule type" value="Genomic_DNA"/>
</dbReference>
<evidence type="ECO:0000313" key="1">
    <source>
        <dbReference type="EMBL" id="MBA0708246.1"/>
    </source>
</evidence>
<dbReference type="AlphaFoldDB" id="A0A7J8Z8P1"/>
<evidence type="ECO:0000313" key="2">
    <source>
        <dbReference type="Proteomes" id="UP000593574"/>
    </source>
</evidence>
<comment type="caution">
    <text evidence="1">The sequence shown here is derived from an EMBL/GenBank/DDBJ whole genome shotgun (WGS) entry which is preliminary data.</text>
</comment>
<accession>A0A7J8Z8P1</accession>
<sequence>HDVANRYRWVAIREYVQNVHRGLILLWQYEIVILRWGPMVSKGMFTLAKKMGYPWKWESSRSPSRVGGLVMGVSQVALHASTCPSLEELNRVVLEADHQPAAAPAGNGSRWQRALRLVCRRITTHARRSPPALEFDVSSFHTLTMLS</sequence>
<proteinExistence type="predicted"/>
<feature type="non-terminal residue" evidence="1">
    <location>
        <position position="1"/>
    </location>
</feature>
<gene>
    <name evidence="1" type="ORF">Golax_020218</name>
</gene>
<feature type="non-terminal residue" evidence="1">
    <location>
        <position position="147"/>
    </location>
</feature>
<keyword evidence="2" id="KW-1185">Reference proteome</keyword>
<organism evidence="1 2">
    <name type="scientific">Gossypium laxum</name>
    <dbReference type="NCBI Taxonomy" id="34288"/>
    <lineage>
        <taxon>Eukaryota</taxon>
        <taxon>Viridiplantae</taxon>
        <taxon>Streptophyta</taxon>
        <taxon>Embryophyta</taxon>
        <taxon>Tracheophyta</taxon>
        <taxon>Spermatophyta</taxon>
        <taxon>Magnoliopsida</taxon>
        <taxon>eudicotyledons</taxon>
        <taxon>Gunneridae</taxon>
        <taxon>Pentapetalae</taxon>
        <taxon>rosids</taxon>
        <taxon>malvids</taxon>
        <taxon>Malvales</taxon>
        <taxon>Malvaceae</taxon>
        <taxon>Malvoideae</taxon>
        <taxon>Gossypium</taxon>
    </lineage>
</organism>
<dbReference type="Proteomes" id="UP000593574">
    <property type="component" value="Unassembled WGS sequence"/>
</dbReference>
<name>A0A7J8Z8P1_9ROSI</name>
<reference evidence="1 2" key="1">
    <citation type="journal article" date="2019" name="Genome Biol. Evol.">
        <title>Insights into the evolution of the New World diploid cottons (Gossypium, subgenus Houzingenia) based on genome sequencing.</title>
        <authorList>
            <person name="Grover C.E."/>
            <person name="Arick M.A. 2nd"/>
            <person name="Thrash A."/>
            <person name="Conover J.L."/>
            <person name="Sanders W.S."/>
            <person name="Peterson D.G."/>
            <person name="Frelichowski J.E."/>
            <person name="Scheffler J.A."/>
            <person name="Scheffler B.E."/>
            <person name="Wendel J.F."/>
        </authorList>
    </citation>
    <scope>NUCLEOTIDE SEQUENCE [LARGE SCALE GENOMIC DNA]</scope>
    <source>
        <strain evidence="1">4</strain>
        <tissue evidence="1">Leaf</tissue>
    </source>
</reference>